<proteinExistence type="predicted"/>
<reference evidence="1 2" key="1">
    <citation type="journal article" date="2014" name="Genome Announc.">
        <title>Whole-Genome Sequence of Serratia symbiotica Strain CWBI-2.3T, a Free-Living Symbiont of the Black Bean Aphid Aphis fabae.</title>
        <authorList>
            <person name="Foray V."/>
            <person name="Grigorescu A.S."/>
            <person name="Sabri A."/>
            <person name="Haubruge E."/>
            <person name="Lognay G."/>
            <person name="Francis F."/>
            <person name="Fauconnier M.L."/>
            <person name="Hance T."/>
            <person name="Thonart P."/>
        </authorList>
    </citation>
    <scope>NUCLEOTIDE SEQUENCE [LARGE SCALE GENOMIC DNA]</scope>
    <source>
        <strain evidence="1">CWBI-2.3</strain>
    </source>
</reference>
<dbReference type="RefSeq" id="WP_040263807.1">
    <property type="nucleotide sequence ID" value="NZ_CAXKXZ010000052.1"/>
</dbReference>
<dbReference type="GeneID" id="93737883"/>
<protein>
    <submittedName>
        <fullName evidence="1">DUF1481 domain-containing protein</fullName>
    </submittedName>
</protein>
<gene>
    <name evidence="1" type="ORF">SYMBAF_15475</name>
</gene>
<dbReference type="InterPro" id="IPR010858">
    <property type="entry name" value="DUF1481"/>
</dbReference>
<evidence type="ECO:0000313" key="1">
    <source>
        <dbReference type="EMBL" id="QLH64433.1"/>
    </source>
</evidence>
<dbReference type="Pfam" id="PF07356">
    <property type="entry name" value="DUF1481"/>
    <property type="match status" value="1"/>
</dbReference>
<dbReference type="AlphaFoldDB" id="A0A068Z545"/>
<dbReference type="STRING" id="138074.SYMBAF_110203"/>
<dbReference type="EMBL" id="CP050855">
    <property type="protein sequence ID" value="QLH64433.1"/>
    <property type="molecule type" value="Genomic_DNA"/>
</dbReference>
<dbReference type="Proteomes" id="UP000042738">
    <property type="component" value="Chromosome"/>
</dbReference>
<evidence type="ECO:0000313" key="2">
    <source>
        <dbReference type="Proteomes" id="UP000042738"/>
    </source>
</evidence>
<organism evidence="1 2">
    <name type="scientific">Serratia symbiotica</name>
    <dbReference type="NCBI Taxonomy" id="138074"/>
    <lineage>
        <taxon>Bacteria</taxon>
        <taxon>Pseudomonadati</taxon>
        <taxon>Pseudomonadota</taxon>
        <taxon>Gammaproteobacteria</taxon>
        <taxon>Enterobacterales</taxon>
        <taxon>Yersiniaceae</taxon>
        <taxon>Serratia</taxon>
    </lineage>
</organism>
<sequence length="223" mass="25294">MLPLLFIRQVLVAVGIAVCLSACNSHPYIPRFTASGFVADQGVIRLWRKDDDQHRAQVLLSVYSPYRRAGTVTTLYEYQNGVLRQIKRSDADGGRDSTQLRFADDGTVSFMQRQLATRREQLSSDEIALYQYQARRLLEVSDALRAGKVKLLQGRWLRGEVQTCDGRWLKPGLSANSEAWIEQRARNSSQPVNIAWLDAPKGRALLLVANGDFCRWEPKEDQL</sequence>
<name>A0A068Z545_9GAMM</name>
<accession>A0A068Z545</accession>